<keyword evidence="2 6" id="KW-0813">Transport</keyword>
<dbReference type="Proteomes" id="UP000053099">
    <property type="component" value="Unassembled WGS sequence"/>
</dbReference>
<dbReference type="Gene3D" id="1.10.132.50">
    <property type="entry name" value="ATP synthase (C/AC39) subunit, domain 3"/>
    <property type="match status" value="1"/>
</dbReference>
<dbReference type="InterPro" id="IPR035067">
    <property type="entry name" value="V-type_ATPase_csu/dsu"/>
</dbReference>
<dbReference type="InterPro" id="IPR014272">
    <property type="entry name" value="ATPase_V0-cplx_csu"/>
</dbReference>
<dbReference type="InterPro" id="IPR036079">
    <property type="entry name" value="ATPase_csu/dsu_sf"/>
</dbReference>
<dbReference type="InterPro" id="IPR050873">
    <property type="entry name" value="V-ATPase_V0D/AC39_subunit"/>
</dbReference>
<dbReference type="SUPFAM" id="SSF103486">
    <property type="entry name" value="V-type ATP synthase subunit C"/>
    <property type="match status" value="1"/>
</dbReference>
<evidence type="ECO:0000256" key="2">
    <source>
        <dbReference type="ARBA" id="ARBA00022448"/>
    </source>
</evidence>
<protein>
    <recommendedName>
        <fullName evidence="6">V-type ATP synthase subunit C</fullName>
    </recommendedName>
    <alternativeName>
        <fullName evidence="6">V-ATPase subunit C</fullName>
    </alternativeName>
</protein>
<dbReference type="PATRIC" id="fig|37636.3.peg.1162"/>
<dbReference type="GO" id="GO:0046961">
    <property type="term" value="F:proton-transporting ATPase activity, rotational mechanism"/>
    <property type="evidence" value="ECO:0007669"/>
    <property type="project" value="InterPro"/>
</dbReference>
<dbReference type="EMBL" id="LJJR01000031">
    <property type="protein sequence ID" value="KPD27579.1"/>
    <property type="molecule type" value="Genomic_DNA"/>
</dbReference>
<keyword evidence="5 6" id="KW-0066">ATP synthesis</keyword>
<evidence type="ECO:0000256" key="3">
    <source>
        <dbReference type="ARBA" id="ARBA00022781"/>
    </source>
</evidence>
<gene>
    <name evidence="6" type="primary">atpC</name>
    <name evidence="7" type="ORF">AN926_09545</name>
</gene>
<dbReference type="GO" id="GO:0042777">
    <property type="term" value="P:proton motive force-driven plasma membrane ATP synthesis"/>
    <property type="evidence" value="ECO:0007669"/>
    <property type="project" value="UniProtKB-UniRule"/>
</dbReference>
<evidence type="ECO:0000256" key="4">
    <source>
        <dbReference type="ARBA" id="ARBA00023065"/>
    </source>
</evidence>
<dbReference type="InterPro" id="IPR002843">
    <property type="entry name" value="ATPase_V0-cplx_csu/dsu"/>
</dbReference>
<keyword evidence="4 6" id="KW-0406">Ion transport</keyword>
<comment type="function">
    <text evidence="6">Produces ATP from ADP in the presence of a proton gradient across the membrane.</text>
</comment>
<sequence length="323" mass="35931">MADDFGYLNARVRARRSTLLKESFFQEALDLSYPDFLRLLSESVYGQDLAGQGLPEVDRAIALTQARLVGDLAGLVTGEAREAVRLLLLRNDLTNLQAVLRAKATGKPFEEVVLLPGTLKEALWRQAYEAQDAAGMAQVLSVPGHPLARALRSVLRETQDLARIEALLAKRFFEEVAKASKALEETALRDYLALEVDAENLRTAFKLQGQDVPVETVFIRGGRFVDRVRFARLLEGDYAVLDELSGTPFAPLAGARDLKTLERRLRCLLLKEARKGAADPLGVGLVLAYVKEREWEAVRLRLLARRAYFGLPRAQVEEEVVCS</sequence>
<dbReference type="PANTHER" id="PTHR38682:SF1">
    <property type="entry name" value="V-TYPE ATP SYNTHASE SUBUNIT C"/>
    <property type="match status" value="1"/>
</dbReference>
<dbReference type="Gene3D" id="1.20.1690.10">
    <property type="entry name" value="V-type ATP synthase subunit C domain"/>
    <property type="match status" value="2"/>
</dbReference>
<evidence type="ECO:0000313" key="7">
    <source>
        <dbReference type="EMBL" id="KPD27579.1"/>
    </source>
</evidence>
<dbReference type="AlphaFoldDB" id="A0A0N0IQ27"/>
<keyword evidence="3 6" id="KW-0375">Hydrogen ion transport</keyword>
<dbReference type="GO" id="GO:0046933">
    <property type="term" value="F:proton-transporting ATP synthase activity, rotational mechanism"/>
    <property type="evidence" value="ECO:0007669"/>
    <property type="project" value="UniProtKB-UniRule"/>
</dbReference>
<organism evidence="7 8">
    <name type="scientific">Thermus scotoductus</name>
    <dbReference type="NCBI Taxonomy" id="37636"/>
    <lineage>
        <taxon>Bacteria</taxon>
        <taxon>Thermotogati</taxon>
        <taxon>Deinococcota</taxon>
        <taxon>Deinococci</taxon>
        <taxon>Thermales</taxon>
        <taxon>Thermaceae</taxon>
        <taxon>Thermus</taxon>
    </lineage>
</organism>
<reference evidence="7 8" key="1">
    <citation type="submission" date="2015-09" db="EMBL/GenBank/DDBJ databases">
        <title>Draft genome sequence of Thermus scotoductus strain K1 isolated from a geothermal spring in Nagorno-Karabakh, Armenia.</title>
        <authorList>
            <person name="Saghatelyan A."/>
            <person name="Poghosyan L."/>
            <person name="Panosyan H."/>
            <person name="Birkeland N.-K."/>
        </authorList>
    </citation>
    <scope>NUCLEOTIDE SEQUENCE [LARGE SCALE GENOMIC DNA]</scope>
    <source>
        <strain evidence="7 8">K1</strain>
    </source>
</reference>
<dbReference type="GO" id="GO:0005524">
    <property type="term" value="F:ATP binding"/>
    <property type="evidence" value="ECO:0007669"/>
    <property type="project" value="UniProtKB-UniRule"/>
</dbReference>
<dbReference type="GO" id="GO:0033179">
    <property type="term" value="C:proton-transporting V-type ATPase, V0 domain"/>
    <property type="evidence" value="ECO:0007669"/>
    <property type="project" value="InterPro"/>
</dbReference>
<proteinExistence type="inferred from homology"/>
<comment type="similarity">
    <text evidence="1 6">Belongs to the V-ATPase V0D/AC39 subunit family.</text>
</comment>
<evidence type="ECO:0000256" key="1">
    <source>
        <dbReference type="ARBA" id="ARBA00006709"/>
    </source>
</evidence>
<evidence type="ECO:0000256" key="5">
    <source>
        <dbReference type="ARBA" id="ARBA00023310"/>
    </source>
</evidence>
<evidence type="ECO:0000256" key="6">
    <source>
        <dbReference type="HAMAP-Rule" id="MF_00314"/>
    </source>
</evidence>
<name>A0A0N0IQ27_THESC</name>
<comment type="caution">
    <text evidence="7">The sequence shown here is derived from an EMBL/GenBank/DDBJ whole genome shotgun (WGS) entry which is preliminary data.</text>
</comment>
<evidence type="ECO:0000313" key="8">
    <source>
        <dbReference type="Proteomes" id="UP000053099"/>
    </source>
</evidence>
<dbReference type="HAMAP" id="MF_00314">
    <property type="entry name" value="ATP_synth_C_arch"/>
    <property type="match status" value="1"/>
</dbReference>
<accession>A0A0N0IQ27</accession>
<dbReference type="PANTHER" id="PTHR38682">
    <property type="entry name" value="V-TYPE ATP SYNTHASE SUBUNIT C"/>
    <property type="match status" value="1"/>
</dbReference>
<dbReference type="Pfam" id="PF01992">
    <property type="entry name" value="vATP-synt_AC39"/>
    <property type="match status" value="1"/>
</dbReference>
<dbReference type="InterPro" id="IPR044911">
    <property type="entry name" value="V-type_ATPase_csu/dsu_dom_3"/>
</dbReference>